<keyword evidence="2" id="KW-0732">Signal</keyword>
<evidence type="ECO:0000313" key="4">
    <source>
        <dbReference type="Proteomes" id="UP000703269"/>
    </source>
</evidence>
<keyword evidence="1" id="KW-0812">Transmembrane</keyword>
<feature type="transmembrane region" description="Helical" evidence="1">
    <location>
        <begin position="50"/>
        <end position="73"/>
    </location>
</feature>
<dbReference type="Proteomes" id="UP000703269">
    <property type="component" value="Unassembled WGS sequence"/>
</dbReference>
<feature type="transmembrane region" description="Helical" evidence="1">
    <location>
        <begin position="167"/>
        <end position="186"/>
    </location>
</feature>
<accession>A0A9P3LIJ6</accession>
<feature type="chain" id="PRO_5040294226" description="Protein-S-isoprenylcysteine O-methyltransferase" evidence="2">
    <location>
        <begin position="19"/>
        <end position="249"/>
    </location>
</feature>
<evidence type="ECO:0000256" key="1">
    <source>
        <dbReference type="SAM" id="Phobius"/>
    </source>
</evidence>
<proteinExistence type="predicted"/>
<keyword evidence="4" id="KW-1185">Reference proteome</keyword>
<evidence type="ECO:0008006" key="5">
    <source>
        <dbReference type="Google" id="ProtNLM"/>
    </source>
</evidence>
<gene>
    <name evidence="3" type="ORF">PsYK624_114140</name>
</gene>
<comment type="caution">
    <text evidence="3">The sequence shown here is derived from an EMBL/GenBank/DDBJ whole genome shotgun (WGS) entry which is preliminary data.</text>
</comment>
<feature type="transmembrane region" description="Helical" evidence="1">
    <location>
        <begin position="103"/>
        <end position="124"/>
    </location>
</feature>
<dbReference type="AlphaFoldDB" id="A0A9P3LIJ6"/>
<organism evidence="3 4">
    <name type="scientific">Phanerochaete sordida</name>
    <dbReference type="NCBI Taxonomy" id="48140"/>
    <lineage>
        <taxon>Eukaryota</taxon>
        <taxon>Fungi</taxon>
        <taxon>Dikarya</taxon>
        <taxon>Basidiomycota</taxon>
        <taxon>Agaricomycotina</taxon>
        <taxon>Agaricomycetes</taxon>
        <taxon>Polyporales</taxon>
        <taxon>Phanerochaetaceae</taxon>
        <taxon>Phanerochaete</taxon>
    </lineage>
</organism>
<dbReference type="EMBL" id="BPQB01000047">
    <property type="protein sequence ID" value="GJE95232.1"/>
    <property type="molecule type" value="Genomic_DNA"/>
</dbReference>
<dbReference type="OrthoDB" id="422086at2759"/>
<evidence type="ECO:0000256" key="2">
    <source>
        <dbReference type="SAM" id="SignalP"/>
    </source>
</evidence>
<dbReference type="Gene3D" id="1.20.120.1630">
    <property type="match status" value="1"/>
</dbReference>
<feature type="signal peptide" evidence="2">
    <location>
        <begin position="1"/>
        <end position="18"/>
    </location>
</feature>
<protein>
    <recommendedName>
        <fullName evidence="5">Protein-S-isoprenylcysteine O-methyltransferase</fullName>
    </recommendedName>
</protein>
<evidence type="ECO:0000313" key="3">
    <source>
        <dbReference type="EMBL" id="GJE95232.1"/>
    </source>
</evidence>
<feature type="transmembrane region" description="Helical" evidence="1">
    <location>
        <begin position="198"/>
        <end position="215"/>
    </location>
</feature>
<name>A0A9P3LIJ6_9APHY</name>
<keyword evidence="1" id="KW-0472">Membrane</keyword>
<keyword evidence="1" id="KW-1133">Transmembrane helix</keyword>
<sequence length="249" mass="26879">MYPILATIILLLTGNAWQVALTPPPPPPEEDADIGFVEQLLEYGIYPLAFYIRLLASALAGCHAATILLLGYAPPDAASQLLPYICAAEHPSLRLLSAPTPRFILGIALLGTGALVRLACVFAAEADSPHTAKDADDGTHGAPDDIPDERLLTHGPYAYVRHPTHTAVWAMLAGAGVMWTAPEAYLRECAVMHTSAGFLVQAWAVAAVCVAVGLYRRTPSEEAARKEQFGGKWEAYVRRVPYKFVPYVM</sequence>
<reference evidence="3 4" key="1">
    <citation type="submission" date="2021-08" db="EMBL/GenBank/DDBJ databases">
        <title>Draft Genome Sequence of Phanerochaete sordida strain YK-624.</title>
        <authorList>
            <person name="Mori T."/>
            <person name="Dohra H."/>
            <person name="Suzuki T."/>
            <person name="Kawagishi H."/>
            <person name="Hirai H."/>
        </authorList>
    </citation>
    <scope>NUCLEOTIDE SEQUENCE [LARGE SCALE GENOMIC DNA]</scope>
    <source>
        <strain evidence="3 4">YK-624</strain>
    </source>
</reference>